<keyword evidence="3" id="KW-0813">Transport</keyword>
<evidence type="ECO:0000313" key="9">
    <source>
        <dbReference type="Proteomes" id="UP000594263"/>
    </source>
</evidence>
<comment type="subcellular location">
    <subcellularLocation>
        <location evidence="1">Membrane</location>
    </subcellularLocation>
</comment>
<dbReference type="GO" id="GO:0015031">
    <property type="term" value="P:protein transport"/>
    <property type="evidence" value="ECO:0007669"/>
    <property type="project" value="UniProtKB-KW"/>
</dbReference>
<dbReference type="PANTHER" id="PTHR19305">
    <property type="entry name" value="SYNAPTOSOMAL ASSOCIATED PROTEIN"/>
    <property type="match status" value="1"/>
</dbReference>
<dbReference type="AlphaFoldDB" id="A0A7N0T619"/>
<reference evidence="8" key="1">
    <citation type="submission" date="2021-01" db="UniProtKB">
        <authorList>
            <consortium name="EnsemblPlants"/>
        </authorList>
    </citation>
    <scope>IDENTIFICATION</scope>
</reference>
<dbReference type="FunFam" id="1.20.5.110:FF:000040">
    <property type="entry name" value="SNAP25 homologous protein SNAP33"/>
    <property type="match status" value="1"/>
</dbReference>
<comment type="similarity">
    <text evidence="2">Belongs to the SNAP-25 family.</text>
</comment>
<evidence type="ECO:0000256" key="6">
    <source>
        <dbReference type="SAM" id="MobiDB-lite"/>
    </source>
</evidence>
<dbReference type="OMA" id="TANHMEQ"/>
<dbReference type="Gene3D" id="1.20.5.110">
    <property type="match status" value="2"/>
</dbReference>
<proteinExistence type="inferred from homology"/>
<dbReference type="GO" id="GO:0031201">
    <property type="term" value="C:SNARE complex"/>
    <property type="evidence" value="ECO:0007669"/>
    <property type="project" value="InterPro"/>
</dbReference>
<keyword evidence="9" id="KW-1185">Reference proteome</keyword>
<organism evidence="8 9">
    <name type="scientific">Kalanchoe fedtschenkoi</name>
    <name type="common">Lavender scallops</name>
    <name type="synonym">South American air plant</name>
    <dbReference type="NCBI Taxonomy" id="63787"/>
    <lineage>
        <taxon>Eukaryota</taxon>
        <taxon>Viridiplantae</taxon>
        <taxon>Streptophyta</taxon>
        <taxon>Embryophyta</taxon>
        <taxon>Tracheophyta</taxon>
        <taxon>Spermatophyta</taxon>
        <taxon>Magnoliopsida</taxon>
        <taxon>eudicotyledons</taxon>
        <taxon>Gunneridae</taxon>
        <taxon>Pentapetalae</taxon>
        <taxon>Saxifragales</taxon>
        <taxon>Crassulaceae</taxon>
        <taxon>Kalanchoe</taxon>
    </lineage>
</organism>
<feature type="compositionally biased region" description="Polar residues" evidence="6">
    <location>
        <begin position="24"/>
        <end position="41"/>
    </location>
</feature>
<feature type="region of interest" description="Disordered" evidence="6">
    <location>
        <begin position="1"/>
        <end position="86"/>
    </location>
</feature>
<dbReference type="GO" id="GO:0005484">
    <property type="term" value="F:SNAP receptor activity"/>
    <property type="evidence" value="ECO:0007669"/>
    <property type="project" value="InterPro"/>
</dbReference>
<dbReference type="PROSITE" id="PS50192">
    <property type="entry name" value="T_SNARE"/>
    <property type="match status" value="1"/>
</dbReference>
<dbReference type="Gramene" id="Kaladp0024s0134.1.v1.1">
    <property type="protein sequence ID" value="Kaladp0024s0134.1.v1.1"/>
    <property type="gene ID" value="Kaladp0024s0134.v1.1"/>
</dbReference>
<dbReference type="CDD" id="cd15841">
    <property type="entry name" value="SNARE_Qc"/>
    <property type="match status" value="1"/>
</dbReference>
<evidence type="ECO:0000313" key="8">
    <source>
        <dbReference type="EnsemblPlants" id="Kaladp0024s0134.1.v1.1"/>
    </source>
</evidence>
<dbReference type="SUPFAM" id="SSF58038">
    <property type="entry name" value="SNARE fusion complex"/>
    <property type="match status" value="2"/>
</dbReference>
<dbReference type="EnsemblPlants" id="Kaladp0024s0134.1.v1.1">
    <property type="protein sequence ID" value="Kaladp0024s0134.1.v1.1"/>
    <property type="gene ID" value="Kaladp0024s0134.v1.1"/>
</dbReference>
<dbReference type="SMART" id="SM00397">
    <property type="entry name" value="t_SNARE"/>
    <property type="match status" value="2"/>
</dbReference>
<keyword evidence="4" id="KW-0653">Protein transport</keyword>
<dbReference type="CDD" id="cd15861">
    <property type="entry name" value="SNARE_SNAP25N_23N_29N_SEC9N"/>
    <property type="match status" value="1"/>
</dbReference>
<feature type="compositionally biased region" description="Low complexity" evidence="6">
    <location>
        <begin position="1"/>
        <end position="18"/>
    </location>
</feature>
<evidence type="ECO:0000256" key="5">
    <source>
        <dbReference type="ARBA" id="ARBA00023136"/>
    </source>
</evidence>
<protein>
    <recommendedName>
        <fullName evidence="7">t-SNARE coiled-coil homology domain-containing protein</fullName>
    </recommendedName>
</protein>
<accession>A0A7N0T619</accession>
<dbReference type="InterPro" id="IPR044766">
    <property type="entry name" value="NPSN/SNAP25-like_N_SNARE"/>
</dbReference>
<sequence length="328" mass="36228">MFGFMKSPGNKGSSKPSPVDFDSRGSSGYNPFDSYSASGSKYNPFDSDSESDTETSKRQTSMTGSQTPFEPAQTHLTGRRTPSEPVQAPVIGMRIPSELVPSAPVFATPDANRNVSRGSDDVEDRSVQELENHAVHKAEETTSVVKKCLKIAEDIRGDAVRTLEMLHHQGQQITRTHHVAVDIDRDLSRGEKLLGSLGSMFSRTWKPKKGRDITGPLTAADDILRSDQHKEPRENLGLVSVPKIRPASRTPTPDSADSFQKVQLEKDRQDDALSDLSNILGDLKDMALEMGSEIERQNRAIDHFSSDVDELNFRVKGANQRTRRLLGK</sequence>
<name>A0A7N0T619_KALFE</name>
<evidence type="ECO:0000256" key="4">
    <source>
        <dbReference type="ARBA" id="ARBA00022927"/>
    </source>
</evidence>
<dbReference type="PANTHER" id="PTHR19305:SF40">
    <property type="entry name" value="SNAP25 HOMOLOGOUS PROTEIN SNAP30-RELATED"/>
    <property type="match status" value="1"/>
</dbReference>
<evidence type="ECO:0000256" key="1">
    <source>
        <dbReference type="ARBA" id="ARBA00004370"/>
    </source>
</evidence>
<dbReference type="GO" id="GO:0016192">
    <property type="term" value="P:vesicle-mediated transport"/>
    <property type="evidence" value="ECO:0007669"/>
    <property type="project" value="UniProtKB-ARBA"/>
</dbReference>
<evidence type="ECO:0000256" key="3">
    <source>
        <dbReference type="ARBA" id="ARBA00022448"/>
    </source>
</evidence>
<keyword evidence="5" id="KW-0472">Membrane</keyword>
<dbReference type="InterPro" id="IPR000727">
    <property type="entry name" value="T_SNARE_dom"/>
</dbReference>
<dbReference type="Proteomes" id="UP000594263">
    <property type="component" value="Unplaced"/>
</dbReference>
<feature type="region of interest" description="Disordered" evidence="6">
    <location>
        <begin position="212"/>
        <end position="258"/>
    </location>
</feature>
<feature type="domain" description="T-SNARE coiled-coil homology" evidence="7">
    <location>
        <begin position="263"/>
        <end position="325"/>
    </location>
</feature>
<evidence type="ECO:0000256" key="2">
    <source>
        <dbReference type="ARBA" id="ARBA00009480"/>
    </source>
</evidence>
<feature type="compositionally biased region" description="Polar residues" evidence="6">
    <location>
        <begin position="249"/>
        <end position="258"/>
    </location>
</feature>
<feature type="compositionally biased region" description="Polar residues" evidence="6">
    <location>
        <begin position="58"/>
        <end position="68"/>
    </location>
</feature>
<evidence type="ECO:0000259" key="7">
    <source>
        <dbReference type="PROSITE" id="PS50192"/>
    </source>
</evidence>
<feature type="compositionally biased region" description="Basic and acidic residues" evidence="6">
    <location>
        <begin position="222"/>
        <end position="234"/>
    </location>
</feature>
<dbReference type="FunFam" id="1.20.5.110:FF:000031">
    <property type="entry name" value="SNAP25 homologous protein SNAP33"/>
    <property type="match status" value="1"/>
</dbReference>
<dbReference type="GO" id="GO:0005886">
    <property type="term" value="C:plasma membrane"/>
    <property type="evidence" value="ECO:0007669"/>
    <property type="project" value="TreeGrafter"/>
</dbReference>